<dbReference type="HOGENOM" id="CLU_1925779_0_0_6"/>
<dbReference type="BioCyc" id="PPUT160488:G1G01-3633-MONOMER"/>
<dbReference type="Proteomes" id="UP000000556">
    <property type="component" value="Chromosome"/>
</dbReference>
<organism evidence="1 2">
    <name type="scientific">Pseudomonas putida (strain ATCC 47054 / DSM 6125 / CFBP 8728 / NCIMB 11950 / KT2440)</name>
    <dbReference type="NCBI Taxonomy" id="160488"/>
    <lineage>
        <taxon>Bacteria</taxon>
        <taxon>Pseudomonadati</taxon>
        <taxon>Pseudomonadota</taxon>
        <taxon>Gammaproteobacteria</taxon>
        <taxon>Pseudomonadales</taxon>
        <taxon>Pseudomonadaceae</taxon>
        <taxon>Pseudomonas</taxon>
    </lineage>
</organism>
<dbReference type="Pfam" id="PF07865">
    <property type="entry name" value="DUF1652"/>
    <property type="match status" value="1"/>
</dbReference>
<dbReference type="PATRIC" id="fig|160488.4.peg.3616"/>
<sequence length="131" mass="14125">MLEDSPHAHCRGAWSAGRACAISIGAPPDKGVLPYNRPSHREGRTMSLIGVSMLEMRQLIEQACLPDRCEVSCPDGAHLTIRLGQGQDLDQGVTLNGVALQDLNSCRDLVNLVEQLHALRDSHPAPLKAIA</sequence>
<protein>
    <recommendedName>
        <fullName evidence="3">DUF1652 domain-containing protein</fullName>
    </recommendedName>
</protein>
<keyword evidence="2" id="KW-1185">Reference proteome</keyword>
<reference evidence="1 2" key="1">
    <citation type="journal article" date="2002" name="Environ. Microbiol.">
        <title>Complete genome sequence and comparative analysis of the metabolically versatile Pseudomonas putida KT2440.</title>
        <authorList>
            <person name="Nelson K.E."/>
            <person name="Weinel C."/>
            <person name="Paulsen I.T."/>
            <person name="Dodson R.J."/>
            <person name="Hilbert H."/>
            <person name="Martins dos Santos V.A."/>
            <person name="Fouts D.E."/>
            <person name="Gill S.R."/>
            <person name="Pop M."/>
            <person name="Holmes M."/>
            <person name="Brinkac L."/>
            <person name="Beanan M."/>
            <person name="DeBoy R.T."/>
            <person name="Daugherty S."/>
            <person name="Kolonay J."/>
            <person name="Madupu R."/>
            <person name="Nelson W."/>
            <person name="White O."/>
            <person name="Peterson J."/>
            <person name="Khouri H."/>
            <person name="Hance I."/>
            <person name="Chris Lee P."/>
            <person name="Holtzapple E."/>
            <person name="Scanlan D."/>
            <person name="Tran K."/>
            <person name="Moazzez A."/>
            <person name="Utterback T."/>
            <person name="Rizzo M."/>
            <person name="Lee K."/>
            <person name="Kosack D."/>
            <person name="Moestl D."/>
            <person name="Wedler H."/>
            <person name="Lauber J."/>
            <person name="Stjepandic D."/>
            <person name="Hoheisel J."/>
            <person name="Straetz M."/>
            <person name="Heim S."/>
            <person name="Kiewitz C."/>
            <person name="Eisen J.A."/>
            <person name="Timmis K.N."/>
            <person name="Dusterhoft A."/>
            <person name="Tummler B."/>
            <person name="Fraser C.M."/>
        </authorList>
    </citation>
    <scope>NUCLEOTIDE SEQUENCE [LARGE SCALE GENOMIC DNA]</scope>
    <source>
        <strain evidence="2">ATCC 47054 / DSM 6125 / CFBP 8728 / NCIMB 11950 / KT2440</strain>
    </source>
</reference>
<dbReference type="InterPro" id="IPR012448">
    <property type="entry name" value="DUF1652"/>
</dbReference>
<evidence type="ECO:0000313" key="2">
    <source>
        <dbReference type="Proteomes" id="UP000000556"/>
    </source>
</evidence>
<accession>Q88HF7</accession>
<dbReference type="EMBL" id="AE015451">
    <property type="protein sequence ID" value="AAN69005.1"/>
    <property type="molecule type" value="Genomic_DNA"/>
</dbReference>
<name>Q88HF7_PSEPK</name>
<dbReference type="AlphaFoldDB" id="Q88HF7"/>
<dbReference type="eggNOG" id="ENOG50329KJ">
    <property type="taxonomic scope" value="Bacteria"/>
</dbReference>
<proteinExistence type="predicted"/>
<gene>
    <name evidence="1" type="ordered locus">PP_3402</name>
</gene>
<dbReference type="OrthoDB" id="6906904at2"/>
<dbReference type="KEGG" id="ppu:PP_3402"/>
<evidence type="ECO:0008006" key="3">
    <source>
        <dbReference type="Google" id="ProtNLM"/>
    </source>
</evidence>
<evidence type="ECO:0000313" key="1">
    <source>
        <dbReference type="EMBL" id="AAN69005.1"/>
    </source>
</evidence>
<reference evidence="1 2" key="2">
    <citation type="journal article" date="2016" name="Environ. Microbiol.">
        <title>The revisited genome of Pseudomonas putida KT2440 enlightens its value as a robust metabolic chassis.</title>
        <authorList>
            <person name="Belda E."/>
            <person name="van Heck R.G."/>
            <person name="Lopez-Sanchez M.J."/>
            <person name="Cruveiller S."/>
            <person name="Barbe V."/>
            <person name="Fraser C."/>
            <person name="Klenk H.P."/>
            <person name="Petersen J."/>
            <person name="Morgat A."/>
            <person name="Nikel P.I."/>
            <person name="Vallenet D."/>
            <person name="Rouy Z."/>
            <person name="Sekowska A."/>
            <person name="Martins Dos Santos V.A."/>
            <person name="de Lorenzo V."/>
            <person name="Danchin A."/>
            <person name="Medigue C."/>
        </authorList>
    </citation>
    <scope>NUCLEOTIDE SEQUENCE [LARGE SCALE GENOMIC DNA]</scope>
    <source>
        <strain evidence="2">ATCC 47054 / DSM 6125 / CFBP 8728 / NCIMB 11950 / KT2440</strain>
    </source>
</reference>
<dbReference type="PaxDb" id="160488-PP_3402"/>